<evidence type="ECO:0000256" key="5">
    <source>
        <dbReference type="ARBA" id="ARBA00023004"/>
    </source>
</evidence>
<name>A0A3Q9CKX2_9ENTR</name>
<dbReference type="RefSeq" id="WP_126071647.1">
    <property type="nucleotide sequence ID" value="NZ_CP026513.1"/>
</dbReference>
<keyword evidence="3 10" id="KW-0001">2Fe-2S</keyword>
<organism evidence="12 13">
    <name type="scientific">Candidatus Annandia adelgestsuga</name>
    <dbReference type="NCBI Taxonomy" id="1302411"/>
    <lineage>
        <taxon>Bacteria</taxon>
        <taxon>Pseudomonadati</taxon>
        <taxon>Pseudomonadota</taxon>
        <taxon>Gammaproteobacteria</taxon>
        <taxon>Enterobacterales</taxon>
        <taxon>Enterobacteriaceae</taxon>
        <taxon>Candidatus Annandia</taxon>
    </lineage>
</organism>
<keyword evidence="13" id="KW-1185">Reference proteome</keyword>
<dbReference type="KEGG" id="aade:C3B56_00289"/>
<reference evidence="12 13" key="1">
    <citation type="journal article" date="2018" name="Genome Biol. Evol.">
        <title>Partnering With a Pest: Genomes of Hemlock Woolly Adelgid Symbionts Reveal Atypical Nutritional Provisioning Patterns in Dual-Obligate Bacteria.</title>
        <authorList>
            <person name="Weglarz K.M."/>
            <person name="Havill N.P."/>
            <person name="Burke G.R."/>
            <person name="von Dohlen C.D."/>
        </authorList>
    </citation>
    <scope>NUCLEOTIDE SEQUENCE [LARGE SCALE GENOMIC DNA]</scope>
    <source>
        <strain evidence="12">ENA</strain>
    </source>
</reference>
<keyword evidence="7" id="KW-0676">Redox-active center</keyword>
<dbReference type="InterPro" id="IPR033658">
    <property type="entry name" value="GRX_PICOT-like"/>
</dbReference>
<feature type="domain" description="Glutaredoxin" evidence="11">
    <location>
        <begin position="16"/>
        <end position="80"/>
    </location>
</feature>
<dbReference type="InterPro" id="IPR036249">
    <property type="entry name" value="Thioredoxin-like_sf"/>
</dbReference>
<dbReference type="Proteomes" id="UP000274458">
    <property type="component" value="Chromosome"/>
</dbReference>
<evidence type="ECO:0000256" key="6">
    <source>
        <dbReference type="ARBA" id="ARBA00023014"/>
    </source>
</evidence>
<evidence type="ECO:0000256" key="7">
    <source>
        <dbReference type="ARBA" id="ARBA00023284"/>
    </source>
</evidence>
<protein>
    <recommendedName>
        <fullName evidence="8">Glutaredoxin</fullName>
    </recommendedName>
</protein>
<keyword evidence="5 10" id="KW-0408">Iron</keyword>
<evidence type="ECO:0000256" key="1">
    <source>
        <dbReference type="ARBA" id="ARBA00002853"/>
    </source>
</evidence>
<gene>
    <name evidence="12" type="primary">grxD</name>
    <name evidence="12" type="ORF">C3B56_00289</name>
</gene>
<dbReference type="CDD" id="cd03028">
    <property type="entry name" value="GRX_PICOT_like"/>
    <property type="match status" value="1"/>
</dbReference>
<evidence type="ECO:0000256" key="9">
    <source>
        <dbReference type="PIRSR" id="PIRSR005894-1"/>
    </source>
</evidence>
<dbReference type="PANTHER" id="PTHR10293">
    <property type="entry name" value="GLUTAREDOXIN FAMILY MEMBER"/>
    <property type="match status" value="1"/>
</dbReference>
<dbReference type="InterPro" id="IPR004480">
    <property type="entry name" value="Monothiol_GRX-rel"/>
</dbReference>
<dbReference type="PANTHER" id="PTHR10293:SF72">
    <property type="entry name" value="MONOTHIOL GLUTAREDOXIN-S14, CHLOROPLASTIC"/>
    <property type="match status" value="1"/>
</dbReference>
<accession>A0A3Q9CKX2</accession>
<evidence type="ECO:0000259" key="11">
    <source>
        <dbReference type="Pfam" id="PF00462"/>
    </source>
</evidence>
<comment type="similarity">
    <text evidence="2 8">Belongs to the glutaredoxin family. Monothiol subfamily.</text>
</comment>
<evidence type="ECO:0000256" key="8">
    <source>
        <dbReference type="PIRNR" id="PIRNR005894"/>
    </source>
</evidence>
<dbReference type="Gene3D" id="3.40.30.10">
    <property type="entry name" value="Glutaredoxin"/>
    <property type="match status" value="1"/>
</dbReference>
<dbReference type="PROSITE" id="PS51354">
    <property type="entry name" value="GLUTAREDOXIN_2"/>
    <property type="match status" value="1"/>
</dbReference>
<dbReference type="InterPro" id="IPR002109">
    <property type="entry name" value="Glutaredoxin"/>
</dbReference>
<dbReference type="GO" id="GO:0015036">
    <property type="term" value="F:disulfide oxidoreductase activity"/>
    <property type="evidence" value="ECO:0007669"/>
    <property type="project" value="InterPro"/>
</dbReference>
<dbReference type="GO" id="GO:0051537">
    <property type="term" value="F:2 iron, 2 sulfur cluster binding"/>
    <property type="evidence" value="ECO:0007669"/>
    <property type="project" value="UniProtKB-KW"/>
</dbReference>
<evidence type="ECO:0000256" key="3">
    <source>
        <dbReference type="ARBA" id="ARBA00022714"/>
    </source>
</evidence>
<keyword evidence="6 10" id="KW-0411">Iron-sulfur</keyword>
<evidence type="ECO:0000256" key="4">
    <source>
        <dbReference type="ARBA" id="ARBA00022723"/>
    </source>
</evidence>
<dbReference type="GO" id="GO:0046872">
    <property type="term" value="F:metal ion binding"/>
    <property type="evidence" value="ECO:0007669"/>
    <property type="project" value="UniProtKB-KW"/>
</dbReference>
<sequence length="103" mass="11980">MKILEKIKNQISSNNIIIYMKGSPNNPKCGFSSKAVKIISYYTNKFVYIDVLENENIRSFLPQYSHWPTFPQIWINGKFIGGCDIIVKMFNNGELKKMINNKK</sequence>
<feature type="binding site" evidence="9">
    <location>
        <position position="21"/>
    </location>
    <ligand>
        <name>glutathione</name>
        <dbReference type="ChEBI" id="CHEBI:57925"/>
    </ligand>
</feature>
<evidence type="ECO:0000313" key="13">
    <source>
        <dbReference type="Proteomes" id="UP000274458"/>
    </source>
</evidence>
<dbReference type="AlphaFoldDB" id="A0A3Q9CKX2"/>
<dbReference type="InterPro" id="IPR014434">
    <property type="entry name" value="Monothiol_GRX"/>
</dbReference>
<feature type="binding site" evidence="10">
    <location>
        <position position="29"/>
    </location>
    <ligand>
        <name>[2Fe-2S] cluster</name>
        <dbReference type="ChEBI" id="CHEBI:190135"/>
        <note>ligand shared between dimeric partners</note>
    </ligand>
</feature>
<keyword evidence="4 10" id="KW-0479">Metal-binding</keyword>
<feature type="binding site" evidence="9">
    <location>
        <begin position="83"/>
        <end position="84"/>
    </location>
    <ligand>
        <name>glutathione</name>
        <dbReference type="ChEBI" id="CHEBI:57925"/>
    </ligand>
</feature>
<feature type="binding site" evidence="9">
    <location>
        <position position="70"/>
    </location>
    <ligand>
        <name>glutathione</name>
        <dbReference type="ChEBI" id="CHEBI:57925"/>
    </ligand>
</feature>
<dbReference type="EMBL" id="CP026513">
    <property type="protein sequence ID" value="AZP36373.1"/>
    <property type="molecule type" value="Genomic_DNA"/>
</dbReference>
<feature type="binding site" evidence="9">
    <location>
        <position position="58"/>
    </location>
    <ligand>
        <name>glutathione</name>
        <dbReference type="ChEBI" id="CHEBI:57925"/>
    </ligand>
</feature>
<proteinExistence type="inferred from homology"/>
<dbReference type="SUPFAM" id="SSF52833">
    <property type="entry name" value="Thioredoxin-like"/>
    <property type="match status" value="1"/>
</dbReference>
<dbReference type="NCBIfam" id="TIGR00365">
    <property type="entry name" value="Grx4 family monothiol glutaredoxin"/>
    <property type="match status" value="1"/>
</dbReference>
<evidence type="ECO:0000256" key="10">
    <source>
        <dbReference type="PIRSR" id="PIRSR005894-2"/>
    </source>
</evidence>
<evidence type="ECO:0000256" key="2">
    <source>
        <dbReference type="ARBA" id="ARBA00009630"/>
    </source>
</evidence>
<evidence type="ECO:0000313" key="12">
    <source>
        <dbReference type="EMBL" id="AZP36373.1"/>
    </source>
</evidence>
<dbReference type="OrthoDB" id="9804115at2"/>
<dbReference type="PIRSF" id="PIRSF005894">
    <property type="entry name" value="Monothiol_GRX"/>
    <property type="match status" value="1"/>
</dbReference>
<comment type="function">
    <text evidence="1">Monothiol glutaredoxin involved in the biogenesis of iron-sulfur clusters.</text>
</comment>
<dbReference type="Pfam" id="PF00462">
    <property type="entry name" value="Glutaredoxin"/>
    <property type="match status" value="1"/>
</dbReference>